<dbReference type="AlphaFoldDB" id="A0A2T8F6G3"/>
<dbReference type="RefSeq" id="WP_116573916.1">
    <property type="nucleotide sequence ID" value="NZ_QDGZ01000009.1"/>
</dbReference>
<feature type="chain" id="PRO_5015762392" evidence="4">
    <location>
        <begin position="31"/>
        <end position="451"/>
    </location>
</feature>
<dbReference type="InterPro" id="IPR006059">
    <property type="entry name" value="SBP"/>
</dbReference>
<sequence length="451" mass="46744">MTTPLAKTRRRTARAGAVLLASLAAAGAAACSPPGEGGRATQDQVAPASVSTDIGEEPIELTLYDGAGLKAVDEALIEAFTAKHPNVTITTRFDPDDVQAQNAPRVLASDDPPDIARIIALGDIVGNGQLTKLDAWAQAYGWEIPEGQLAMYRVDDNGVRGAGAQYTVASGFVVTGLYYNKEIAERVGMGEPPTTIVELEEDLAAAKQAGVVPIMAGNQTGQLIFTVQMLLNDALGQQALNDWVFNAPGATIDTSEAADAVGTVANWVEAGYFPADTNGTDSTAALGRFARGEALFYPSGNWDAAALEEQMGDNVGFVLPPSSDGTSSLAMSDPVSNFAIPAKSDAKDAAAAFLDFLTSEEARQVMVDAGFAPSGEGDAPTTEPGSLNAEVQAAFADLVEADGQVQFVQNATSGINATWLAQTQLLAGGGRTSPADLLTAVQAKYDEELGR</sequence>
<feature type="signal peptide" evidence="4">
    <location>
        <begin position="1"/>
        <end position="30"/>
    </location>
</feature>
<organism evidence="5 6">
    <name type="scientific">Nocardioides gansuensis</name>
    <dbReference type="NCBI Taxonomy" id="2138300"/>
    <lineage>
        <taxon>Bacteria</taxon>
        <taxon>Bacillati</taxon>
        <taxon>Actinomycetota</taxon>
        <taxon>Actinomycetes</taxon>
        <taxon>Propionibacteriales</taxon>
        <taxon>Nocardioidaceae</taxon>
        <taxon>Nocardioides</taxon>
    </lineage>
</organism>
<dbReference type="SUPFAM" id="SSF53850">
    <property type="entry name" value="Periplasmic binding protein-like II"/>
    <property type="match status" value="1"/>
</dbReference>
<comment type="caution">
    <text evidence="5">The sequence shown here is derived from an EMBL/GenBank/DDBJ whole genome shotgun (WGS) entry which is preliminary data.</text>
</comment>
<feature type="compositionally biased region" description="Polar residues" evidence="3">
    <location>
        <begin position="41"/>
        <end position="51"/>
    </location>
</feature>
<feature type="region of interest" description="Disordered" evidence="3">
    <location>
        <begin position="31"/>
        <end position="51"/>
    </location>
</feature>
<comment type="similarity">
    <text evidence="1">Belongs to the bacterial solute-binding protein 1 family.</text>
</comment>
<reference evidence="5 6" key="1">
    <citation type="submission" date="2018-04" db="EMBL/GenBank/DDBJ databases">
        <title>Genome of Nocardioides gansuensis WSJ-1.</title>
        <authorList>
            <person name="Wu S."/>
            <person name="Wang G."/>
        </authorList>
    </citation>
    <scope>NUCLEOTIDE SEQUENCE [LARGE SCALE GENOMIC DNA]</scope>
    <source>
        <strain evidence="5 6">WSJ-1</strain>
    </source>
</reference>
<dbReference type="PROSITE" id="PS51257">
    <property type="entry name" value="PROKAR_LIPOPROTEIN"/>
    <property type="match status" value="1"/>
</dbReference>
<evidence type="ECO:0000256" key="1">
    <source>
        <dbReference type="ARBA" id="ARBA00008520"/>
    </source>
</evidence>
<dbReference type="Gene3D" id="3.40.190.10">
    <property type="entry name" value="Periplasmic binding protein-like II"/>
    <property type="match status" value="2"/>
</dbReference>
<dbReference type="InterPro" id="IPR050490">
    <property type="entry name" value="Bact_solute-bd_prot1"/>
</dbReference>
<keyword evidence="2" id="KW-0813">Transport</keyword>
<dbReference type="EMBL" id="QDGZ01000009">
    <property type="protein sequence ID" value="PVG81301.1"/>
    <property type="molecule type" value="Genomic_DNA"/>
</dbReference>
<proteinExistence type="inferred from homology"/>
<keyword evidence="4" id="KW-0732">Signal</keyword>
<dbReference type="OrthoDB" id="7937990at2"/>
<evidence type="ECO:0000313" key="6">
    <source>
        <dbReference type="Proteomes" id="UP000246018"/>
    </source>
</evidence>
<evidence type="ECO:0000256" key="4">
    <source>
        <dbReference type="SAM" id="SignalP"/>
    </source>
</evidence>
<protein>
    <submittedName>
        <fullName evidence="5">ABC transporter substrate-binding protein</fullName>
    </submittedName>
</protein>
<name>A0A2T8F6G3_9ACTN</name>
<dbReference type="Proteomes" id="UP000246018">
    <property type="component" value="Unassembled WGS sequence"/>
</dbReference>
<dbReference type="PANTHER" id="PTHR43649:SF29">
    <property type="entry name" value="OSMOPROTECTIVE COMPOUNDS-BINDING PROTEIN GGTB"/>
    <property type="match status" value="1"/>
</dbReference>
<accession>A0A2T8F6G3</accession>
<evidence type="ECO:0000313" key="5">
    <source>
        <dbReference type="EMBL" id="PVG81301.1"/>
    </source>
</evidence>
<evidence type="ECO:0000256" key="3">
    <source>
        <dbReference type="SAM" id="MobiDB-lite"/>
    </source>
</evidence>
<gene>
    <name evidence="5" type="ORF">DDE18_19405</name>
</gene>
<keyword evidence="6" id="KW-1185">Reference proteome</keyword>
<dbReference type="PANTHER" id="PTHR43649">
    <property type="entry name" value="ARABINOSE-BINDING PROTEIN-RELATED"/>
    <property type="match status" value="1"/>
</dbReference>
<dbReference type="Pfam" id="PF01547">
    <property type="entry name" value="SBP_bac_1"/>
    <property type="match status" value="1"/>
</dbReference>
<evidence type="ECO:0000256" key="2">
    <source>
        <dbReference type="ARBA" id="ARBA00022448"/>
    </source>
</evidence>